<protein>
    <recommendedName>
        <fullName evidence="4">DUF2147 domain-containing protein</fullName>
    </recommendedName>
</protein>
<evidence type="ECO:0008006" key="4">
    <source>
        <dbReference type="Google" id="ProtNLM"/>
    </source>
</evidence>
<evidence type="ECO:0000256" key="1">
    <source>
        <dbReference type="SAM" id="SignalP"/>
    </source>
</evidence>
<organism evidence="2 3">
    <name type="scientific">Paenimyroides viscosum</name>
    <dbReference type="NCBI Taxonomy" id="2488729"/>
    <lineage>
        <taxon>Bacteria</taxon>
        <taxon>Pseudomonadati</taxon>
        <taxon>Bacteroidota</taxon>
        <taxon>Flavobacteriia</taxon>
        <taxon>Flavobacteriales</taxon>
        <taxon>Flavobacteriaceae</taxon>
        <taxon>Paenimyroides</taxon>
    </lineage>
</organism>
<feature type="signal peptide" evidence="1">
    <location>
        <begin position="1"/>
        <end position="19"/>
    </location>
</feature>
<gene>
    <name evidence="2" type="ORF">EG242_02390</name>
</gene>
<comment type="caution">
    <text evidence="2">The sequence shown here is derived from an EMBL/GenBank/DDBJ whole genome shotgun (WGS) entry which is preliminary data.</text>
</comment>
<dbReference type="OrthoDB" id="1361104at2"/>
<reference evidence="2 3" key="1">
    <citation type="submission" date="2018-11" db="EMBL/GenBank/DDBJ databases">
        <title>Flavobacterium sp. nov., YIM 102796 draft genome.</title>
        <authorList>
            <person name="Li G."/>
            <person name="Jiang Y."/>
        </authorList>
    </citation>
    <scope>NUCLEOTIDE SEQUENCE [LARGE SCALE GENOMIC DNA]</scope>
    <source>
        <strain evidence="2 3">YIM 102796</strain>
    </source>
</reference>
<sequence length="141" mass="16032">MNKIYVLFTLIIMSNLSLAQDEKLVGTWVGNDKEGILIKFIFDDEGYVTMVSDGVEFGGKKFDVNGISASMKYKTDQSVNPHKVNYLLKDLSGEYPTTTMGGVYQYINDNSIKFRINPNLGESYDRFVDEVDEDTFILKKE</sequence>
<dbReference type="Proteomes" id="UP000268372">
    <property type="component" value="Unassembled WGS sequence"/>
</dbReference>
<evidence type="ECO:0000313" key="2">
    <source>
        <dbReference type="EMBL" id="RRA96466.1"/>
    </source>
</evidence>
<keyword evidence="3" id="KW-1185">Reference proteome</keyword>
<dbReference type="EMBL" id="RQTJ01000003">
    <property type="protein sequence ID" value="RRA96466.1"/>
    <property type="molecule type" value="Genomic_DNA"/>
</dbReference>
<dbReference type="RefSeq" id="WP_124898321.1">
    <property type="nucleotide sequence ID" value="NZ_RQTJ01000003.1"/>
</dbReference>
<keyword evidence="1" id="KW-0732">Signal</keyword>
<proteinExistence type="predicted"/>
<name>A0A3P1B5T2_9FLAO</name>
<feature type="chain" id="PRO_5017928022" description="DUF2147 domain-containing protein" evidence="1">
    <location>
        <begin position="20"/>
        <end position="141"/>
    </location>
</feature>
<accession>A0A3P1B5T2</accession>
<dbReference type="AlphaFoldDB" id="A0A3P1B5T2"/>
<evidence type="ECO:0000313" key="3">
    <source>
        <dbReference type="Proteomes" id="UP000268372"/>
    </source>
</evidence>